<dbReference type="InterPro" id="IPR011990">
    <property type="entry name" value="TPR-like_helical_dom_sf"/>
</dbReference>
<name>A0AAJ6QTT3_9ACAR</name>
<keyword evidence="4" id="KW-1185">Reference proteome</keyword>
<feature type="domain" description="PROP1-like PPR" evidence="3">
    <location>
        <begin position="79"/>
        <end position="244"/>
    </location>
</feature>
<gene>
    <name evidence="5" type="primary">LOC100906648</name>
</gene>
<evidence type="ECO:0000259" key="3">
    <source>
        <dbReference type="Pfam" id="PF17177"/>
    </source>
</evidence>
<evidence type="ECO:0000256" key="2">
    <source>
        <dbReference type="PROSITE-ProRule" id="PRU00708"/>
    </source>
</evidence>
<dbReference type="PANTHER" id="PTHR47447">
    <property type="entry name" value="OS03G0856100 PROTEIN"/>
    <property type="match status" value="1"/>
</dbReference>
<accession>A0AAJ6QTT3</accession>
<evidence type="ECO:0000313" key="5">
    <source>
        <dbReference type="RefSeq" id="XP_003743830.3"/>
    </source>
</evidence>
<sequence length="541" mass="62636">MLRRLCQSFGKLQLREYSSRPEVSERIPKPKALRAAHERWQKLHMKELKKLVMAGRIADATTYFNRDIKYPHPIMFRYMIKTVGRIGHSELAFKYLRLMKQRSLRPSSGTLTSLFNACANNKEDSQTALQRASGLYAQISLKGWRCTDITYHAMIKAFAMHGDSATCFKLLDEMIDKKYPVTIDTYTHLMMACVGDKEMGFVLAVRVMRLVLWNRVKPSVKLYDNLIRAALECGCGDDIEVLNKLLNDAKHSQLRDPGVRQIAAGDHLLDVRLDETLISVARIPDGVSQRLALIGGVPGILKQMSYFELRPSPTTYSMLFRCIHSEEELLEFLKQIPLKKMDVGFWNQLLKKCLVEKYACAEYVQKKLFRSGVKFDVLTYGILAMRVDSKESLQRFMRWMSDEGLVPNEVIMSTLINNFSRKFKFGVLRELLNYCRDESIPLNRAATKSLARMMDSNRYEDKNLAIGKLLKEIKVSEEEGKASRYEQLEPTVLKRNKLIWDDDAEDEDIEERDRILEKEAVQEKEARRQARLRRQKVLHTS</sequence>
<proteinExistence type="predicted"/>
<dbReference type="Pfam" id="PF17177">
    <property type="entry name" value="PPR_long"/>
    <property type="match status" value="1"/>
</dbReference>
<feature type="repeat" description="PPR" evidence="2">
    <location>
        <begin position="147"/>
        <end position="181"/>
    </location>
</feature>
<dbReference type="NCBIfam" id="TIGR00756">
    <property type="entry name" value="PPR"/>
    <property type="match status" value="1"/>
</dbReference>
<dbReference type="KEGG" id="goe:100906648"/>
<dbReference type="InterPro" id="IPR033443">
    <property type="entry name" value="PROP1-like_PPR_dom"/>
</dbReference>
<dbReference type="PROSITE" id="PS51375">
    <property type="entry name" value="PPR"/>
    <property type="match status" value="1"/>
</dbReference>
<dbReference type="AlphaFoldDB" id="A0AAJ6QTT3"/>
<evidence type="ECO:0000256" key="1">
    <source>
        <dbReference type="ARBA" id="ARBA00022737"/>
    </source>
</evidence>
<dbReference type="RefSeq" id="XP_003743830.3">
    <property type="nucleotide sequence ID" value="XM_003743782.3"/>
</dbReference>
<keyword evidence="1" id="KW-0677">Repeat</keyword>
<dbReference type="Gene3D" id="1.25.40.10">
    <property type="entry name" value="Tetratricopeptide repeat domain"/>
    <property type="match status" value="2"/>
</dbReference>
<dbReference type="GeneID" id="100906648"/>
<organism evidence="4 5">
    <name type="scientific">Galendromus occidentalis</name>
    <name type="common">western predatory mite</name>
    <dbReference type="NCBI Taxonomy" id="34638"/>
    <lineage>
        <taxon>Eukaryota</taxon>
        <taxon>Metazoa</taxon>
        <taxon>Ecdysozoa</taxon>
        <taxon>Arthropoda</taxon>
        <taxon>Chelicerata</taxon>
        <taxon>Arachnida</taxon>
        <taxon>Acari</taxon>
        <taxon>Parasitiformes</taxon>
        <taxon>Mesostigmata</taxon>
        <taxon>Gamasina</taxon>
        <taxon>Phytoseioidea</taxon>
        <taxon>Phytoseiidae</taxon>
        <taxon>Typhlodrominae</taxon>
        <taxon>Galendromus</taxon>
    </lineage>
</organism>
<dbReference type="InterPro" id="IPR002885">
    <property type="entry name" value="PPR_rpt"/>
</dbReference>
<evidence type="ECO:0000313" key="4">
    <source>
        <dbReference type="Proteomes" id="UP000694867"/>
    </source>
</evidence>
<dbReference type="Proteomes" id="UP000694867">
    <property type="component" value="Unplaced"/>
</dbReference>
<reference evidence="5" key="1">
    <citation type="submission" date="2025-08" db="UniProtKB">
        <authorList>
            <consortium name="RefSeq"/>
        </authorList>
    </citation>
    <scope>IDENTIFICATION</scope>
</reference>
<protein>
    <submittedName>
        <fullName evidence="5">Pentatricopeptide repeat-containing protein At2g41720</fullName>
    </submittedName>
</protein>
<dbReference type="PANTHER" id="PTHR47447:SF17">
    <property type="entry name" value="OS12G0638900 PROTEIN"/>
    <property type="match status" value="1"/>
</dbReference>